<keyword evidence="1" id="KW-1133">Transmembrane helix</keyword>
<evidence type="ECO:0000313" key="2">
    <source>
        <dbReference type="EMBL" id="NZA25456.1"/>
    </source>
</evidence>
<proteinExistence type="predicted"/>
<dbReference type="RefSeq" id="WP_180677257.1">
    <property type="nucleotide sequence ID" value="NZ_JACCKA010000027.1"/>
</dbReference>
<dbReference type="Proteomes" id="UP000578091">
    <property type="component" value="Unassembled WGS sequence"/>
</dbReference>
<accession>A0A853J8F5</accession>
<gene>
    <name evidence="2" type="ORF">H0E84_03595</name>
</gene>
<evidence type="ECO:0000313" key="3">
    <source>
        <dbReference type="Proteomes" id="UP000578091"/>
    </source>
</evidence>
<evidence type="ECO:0000256" key="1">
    <source>
        <dbReference type="SAM" id="Phobius"/>
    </source>
</evidence>
<keyword evidence="3" id="KW-1185">Reference proteome</keyword>
<feature type="transmembrane region" description="Helical" evidence="1">
    <location>
        <begin position="63"/>
        <end position="83"/>
    </location>
</feature>
<comment type="caution">
    <text evidence="2">The sequence shown here is derived from an EMBL/GenBank/DDBJ whole genome shotgun (WGS) entry which is preliminary data.</text>
</comment>
<protein>
    <submittedName>
        <fullName evidence="2">Uncharacterized protein</fullName>
    </submittedName>
</protein>
<organism evidence="2 3">
    <name type="scientific">Luteimonas salinisoli</name>
    <dbReference type="NCBI Taxonomy" id="2752307"/>
    <lineage>
        <taxon>Bacteria</taxon>
        <taxon>Pseudomonadati</taxon>
        <taxon>Pseudomonadota</taxon>
        <taxon>Gammaproteobacteria</taxon>
        <taxon>Lysobacterales</taxon>
        <taxon>Lysobacteraceae</taxon>
        <taxon>Luteimonas</taxon>
    </lineage>
</organism>
<feature type="transmembrane region" description="Helical" evidence="1">
    <location>
        <begin position="148"/>
        <end position="166"/>
    </location>
</feature>
<keyword evidence="1" id="KW-0472">Membrane</keyword>
<feature type="transmembrane region" description="Helical" evidence="1">
    <location>
        <begin position="122"/>
        <end position="142"/>
    </location>
</feature>
<keyword evidence="1" id="KW-0812">Transmembrane</keyword>
<dbReference type="EMBL" id="JACCKA010000027">
    <property type="protein sequence ID" value="NZA25456.1"/>
    <property type="molecule type" value="Genomic_DNA"/>
</dbReference>
<name>A0A853J8F5_9GAMM</name>
<sequence length="187" mass="21072">MNFDDLLKDAWQGQTHSAAQQDLTRRVRRRQLRLRLLRAVEVALTVVALVVFGRALLSGRIEPAHWLLMPFFLAFLPVAWAIVLRAPRRHAPDATASASSYARLRLAQLRTGLRDLWLARTAAWLLLGYAVVANVGAWLLAGQPWRDAGLALLVAAVASLAATAWLNRRLRQRWLREYRAVRRLVGG</sequence>
<dbReference type="AlphaFoldDB" id="A0A853J8F5"/>
<reference evidence="2 3" key="1">
    <citation type="submission" date="2020-07" db="EMBL/GenBank/DDBJ databases">
        <title>Luteimonas sp. SJ-92.</title>
        <authorList>
            <person name="Huang X.-X."/>
            <person name="Xu L."/>
            <person name="Sun J.-Q."/>
        </authorList>
    </citation>
    <scope>NUCLEOTIDE SEQUENCE [LARGE SCALE GENOMIC DNA]</scope>
    <source>
        <strain evidence="2 3">SJ-92</strain>
    </source>
</reference>
<feature type="transmembrane region" description="Helical" evidence="1">
    <location>
        <begin position="36"/>
        <end position="57"/>
    </location>
</feature>